<name>A0AAD4NKB3_9BILA</name>
<comment type="caution">
    <text evidence="2">The sequence shown here is derived from an EMBL/GenBank/DDBJ whole genome shotgun (WGS) entry which is preliminary data.</text>
</comment>
<reference evidence="2" key="1">
    <citation type="submission" date="2022-01" db="EMBL/GenBank/DDBJ databases">
        <title>Genome Sequence Resource for Two Populations of Ditylenchus destructor, the Migratory Endoparasitic Phytonematode.</title>
        <authorList>
            <person name="Zhang H."/>
            <person name="Lin R."/>
            <person name="Xie B."/>
        </authorList>
    </citation>
    <scope>NUCLEOTIDE SEQUENCE</scope>
    <source>
        <strain evidence="2">BazhouSP</strain>
    </source>
</reference>
<keyword evidence="1" id="KW-1133">Transmembrane helix</keyword>
<gene>
    <name evidence="2" type="ORF">DdX_00295</name>
</gene>
<feature type="transmembrane region" description="Helical" evidence="1">
    <location>
        <begin position="12"/>
        <end position="36"/>
    </location>
</feature>
<dbReference type="Proteomes" id="UP001201812">
    <property type="component" value="Unassembled WGS sequence"/>
</dbReference>
<keyword evidence="1" id="KW-0472">Membrane</keyword>
<evidence type="ECO:0000256" key="1">
    <source>
        <dbReference type="SAM" id="Phobius"/>
    </source>
</evidence>
<dbReference type="EMBL" id="JAKKPZ010000001">
    <property type="protein sequence ID" value="KAI1728139.1"/>
    <property type="molecule type" value="Genomic_DNA"/>
</dbReference>
<protein>
    <submittedName>
        <fullName evidence="2">Uncharacterized protein</fullName>
    </submittedName>
</protein>
<accession>A0AAD4NKB3</accession>
<dbReference type="AlphaFoldDB" id="A0AAD4NKB3"/>
<proteinExistence type="predicted"/>
<sequence length="220" mass="25561">MYSVSAMFRIIYWIPILYILSLQIGCSADFLPTLALKRNWKYEKKDAPLAYNDEMFNFDTLAGIGLGKRSGGHSEKPLIPFHRMVHLRQKGRMMPALRSRDLKLHRFRRSSPAMVVVPSYYNAAVDSDQHLDVDPLMGLPSSIRNRLISEILSKQNSERSPMLQQTLGNRLFETPNKRFYISQFDRLMSQPTSTSLRSIYDQKPEITKLSFPRIEQLEIY</sequence>
<evidence type="ECO:0000313" key="3">
    <source>
        <dbReference type="Proteomes" id="UP001201812"/>
    </source>
</evidence>
<keyword evidence="1" id="KW-0812">Transmembrane</keyword>
<evidence type="ECO:0000313" key="2">
    <source>
        <dbReference type="EMBL" id="KAI1728139.1"/>
    </source>
</evidence>
<organism evidence="2 3">
    <name type="scientific">Ditylenchus destructor</name>
    <dbReference type="NCBI Taxonomy" id="166010"/>
    <lineage>
        <taxon>Eukaryota</taxon>
        <taxon>Metazoa</taxon>
        <taxon>Ecdysozoa</taxon>
        <taxon>Nematoda</taxon>
        <taxon>Chromadorea</taxon>
        <taxon>Rhabditida</taxon>
        <taxon>Tylenchina</taxon>
        <taxon>Tylenchomorpha</taxon>
        <taxon>Sphaerularioidea</taxon>
        <taxon>Anguinidae</taxon>
        <taxon>Anguininae</taxon>
        <taxon>Ditylenchus</taxon>
    </lineage>
</organism>
<keyword evidence="3" id="KW-1185">Reference proteome</keyword>